<name>A0ABY5BU22_9LACO</name>
<evidence type="ECO:0000313" key="3">
    <source>
        <dbReference type="Proteomes" id="UP001057025"/>
    </source>
</evidence>
<dbReference type="SUPFAM" id="SSF52266">
    <property type="entry name" value="SGNH hydrolase"/>
    <property type="match status" value="1"/>
</dbReference>
<feature type="domain" description="SGNH hydrolase-type esterase" evidence="1">
    <location>
        <begin position="9"/>
        <end position="190"/>
    </location>
</feature>
<dbReference type="InterPro" id="IPR051532">
    <property type="entry name" value="Ester_Hydrolysis_Enzymes"/>
</dbReference>
<dbReference type="InterPro" id="IPR036514">
    <property type="entry name" value="SGNH_hydro_sf"/>
</dbReference>
<gene>
    <name evidence="2" type="ORF">M3M39_00115</name>
</gene>
<organism evidence="2 3">
    <name type="scientific">Fructilactobacillus hinvesii</name>
    <dbReference type="NCBI Taxonomy" id="2940300"/>
    <lineage>
        <taxon>Bacteria</taxon>
        <taxon>Bacillati</taxon>
        <taxon>Bacillota</taxon>
        <taxon>Bacilli</taxon>
        <taxon>Lactobacillales</taxon>
        <taxon>Lactobacillaceae</taxon>
        <taxon>Fructilactobacillus</taxon>
    </lineage>
</organism>
<keyword evidence="3" id="KW-1185">Reference proteome</keyword>
<evidence type="ECO:0000313" key="2">
    <source>
        <dbReference type="EMBL" id="USS87933.1"/>
    </source>
</evidence>
<dbReference type="Pfam" id="PF13472">
    <property type="entry name" value="Lipase_GDSL_2"/>
    <property type="match status" value="1"/>
</dbReference>
<dbReference type="RefSeq" id="WP_252797223.1">
    <property type="nucleotide sequence ID" value="NZ_CP097118.1"/>
</dbReference>
<dbReference type="EMBL" id="CP097118">
    <property type="protein sequence ID" value="USS87933.1"/>
    <property type="molecule type" value="Genomic_DNA"/>
</dbReference>
<protein>
    <submittedName>
        <fullName evidence="2">SGNH/GDSL hydrolase family protein</fullName>
    </submittedName>
</protein>
<sequence length="205" mass="23062">MTKKHLIMLGDSITNGFDGARNLTHNISYYLQKFLPDWKITNVGVNAGAIIGNTERDLDFQVASHDFCDYQIATLFFGTNDFAHSDATLDTVAAGLNQNLTRIKQQNPAIQLIGILPLPRFDGGVDNQQITGMGQYTLNELDEQLQAVYAHHQIPVLDWRSVAPNLVTSDNYRTTLGDQRLHPNAATYQRMATILYSFLQQHHFL</sequence>
<dbReference type="Gene3D" id="3.40.50.1110">
    <property type="entry name" value="SGNH hydrolase"/>
    <property type="match status" value="1"/>
</dbReference>
<reference evidence="2" key="1">
    <citation type="submission" date="2022-05" db="EMBL/GenBank/DDBJ databases">
        <authorList>
            <person name="Oliphant S.A."/>
            <person name="Watson-Haigh N.S."/>
            <person name="Sumby K.M."/>
            <person name="Gardner J.M."/>
            <person name="Jiranek V."/>
        </authorList>
    </citation>
    <scope>NUCLEOTIDE SEQUENCE</scope>
    <source>
        <strain evidence="2">KI11_C11</strain>
    </source>
</reference>
<dbReference type="InterPro" id="IPR013830">
    <property type="entry name" value="SGNH_hydro"/>
</dbReference>
<accession>A0ABY5BU22</accession>
<dbReference type="CDD" id="cd00229">
    <property type="entry name" value="SGNH_hydrolase"/>
    <property type="match status" value="1"/>
</dbReference>
<dbReference type="GO" id="GO:0016787">
    <property type="term" value="F:hydrolase activity"/>
    <property type="evidence" value="ECO:0007669"/>
    <property type="project" value="UniProtKB-KW"/>
</dbReference>
<evidence type="ECO:0000259" key="1">
    <source>
        <dbReference type="Pfam" id="PF13472"/>
    </source>
</evidence>
<proteinExistence type="predicted"/>
<dbReference type="PANTHER" id="PTHR30383">
    <property type="entry name" value="THIOESTERASE 1/PROTEASE 1/LYSOPHOSPHOLIPASE L1"/>
    <property type="match status" value="1"/>
</dbReference>
<keyword evidence="2" id="KW-0378">Hydrolase</keyword>
<dbReference type="Proteomes" id="UP001057025">
    <property type="component" value="Chromosome"/>
</dbReference>